<gene>
    <name evidence="4" type="ORF">GCM10009851_15600</name>
</gene>
<sequence>MAPTHNTMIGYTANLPTTDPDAFEARTADIPNPAPGELLVRVEAVSVNPVDVKQRAGSPANGFRVLGYDAAGVVEAVGDDVSAFAPGDEVYYAGSIGRPGSNQRFQLVEARLVGHKPSSVSFGEAASLPLTAITAWEAVFDRLEIAPDARGDLLVVGASGGVGSVLLQLVRARAPHVRLIATAGAANADWVRSMGAHEVVDHKDDLAAQVLGLAPGGVDWVFTSHSHAQEELYARFVRPFGKVVAIDDGPRDVAPLKGKSIGWLWELMFTDPLHLPTSQHQHWILDQVAALVDAGTVHPTVTDDLGPLSPDSLRRAHAAVESGRTVGKIVLSGWDEELLA</sequence>
<dbReference type="InterPro" id="IPR011032">
    <property type="entry name" value="GroES-like_sf"/>
</dbReference>
<dbReference type="InterPro" id="IPR013154">
    <property type="entry name" value="ADH-like_N"/>
</dbReference>
<evidence type="ECO:0000313" key="5">
    <source>
        <dbReference type="Proteomes" id="UP001500929"/>
    </source>
</evidence>
<keyword evidence="1" id="KW-0521">NADP</keyword>
<keyword evidence="2" id="KW-0862">Zinc</keyword>
<evidence type="ECO:0000313" key="4">
    <source>
        <dbReference type="EMBL" id="GAA2231537.1"/>
    </source>
</evidence>
<evidence type="ECO:0000256" key="1">
    <source>
        <dbReference type="ARBA" id="ARBA00022857"/>
    </source>
</evidence>
<organism evidence="4 5">
    <name type="scientific">Herbiconiux moechotypicola</name>
    <dbReference type="NCBI Taxonomy" id="637393"/>
    <lineage>
        <taxon>Bacteria</taxon>
        <taxon>Bacillati</taxon>
        <taxon>Actinomycetota</taxon>
        <taxon>Actinomycetes</taxon>
        <taxon>Micrococcales</taxon>
        <taxon>Microbacteriaceae</taxon>
        <taxon>Herbiconiux</taxon>
    </lineage>
</organism>
<evidence type="ECO:0000259" key="3">
    <source>
        <dbReference type="SMART" id="SM00829"/>
    </source>
</evidence>
<dbReference type="Proteomes" id="UP001500929">
    <property type="component" value="Unassembled WGS sequence"/>
</dbReference>
<proteinExistence type="inferred from homology"/>
<dbReference type="InterPro" id="IPR014182">
    <property type="entry name" value="ADH_Zn_typ-1"/>
</dbReference>
<keyword evidence="2" id="KW-0479">Metal-binding</keyword>
<dbReference type="PANTHER" id="PTHR44154">
    <property type="entry name" value="QUINONE OXIDOREDUCTASE"/>
    <property type="match status" value="1"/>
</dbReference>
<keyword evidence="2" id="KW-0560">Oxidoreductase</keyword>
<evidence type="ECO:0000256" key="2">
    <source>
        <dbReference type="RuleBase" id="RU364000"/>
    </source>
</evidence>
<dbReference type="SMART" id="SM00829">
    <property type="entry name" value="PKS_ER"/>
    <property type="match status" value="1"/>
</dbReference>
<dbReference type="PANTHER" id="PTHR44154:SF1">
    <property type="entry name" value="QUINONE OXIDOREDUCTASE"/>
    <property type="match status" value="1"/>
</dbReference>
<dbReference type="InterPro" id="IPR020843">
    <property type="entry name" value="ER"/>
</dbReference>
<dbReference type="InterPro" id="IPR036291">
    <property type="entry name" value="NAD(P)-bd_dom_sf"/>
</dbReference>
<feature type="domain" description="Enoyl reductase (ER)" evidence="3">
    <location>
        <begin position="18"/>
        <end position="331"/>
    </location>
</feature>
<accession>A0ABN3DHL9</accession>
<dbReference type="Pfam" id="PF08240">
    <property type="entry name" value="ADH_N"/>
    <property type="match status" value="1"/>
</dbReference>
<dbReference type="CDD" id="cd08252">
    <property type="entry name" value="AL_MDR"/>
    <property type="match status" value="1"/>
</dbReference>
<dbReference type="Gene3D" id="3.90.180.10">
    <property type="entry name" value="Medium-chain alcohol dehydrogenases, catalytic domain"/>
    <property type="match status" value="1"/>
</dbReference>
<protein>
    <recommendedName>
        <fullName evidence="2">Zinc-type alcohol dehydrogenase-like protein</fullName>
    </recommendedName>
</protein>
<name>A0ABN3DHL9_9MICO</name>
<dbReference type="EMBL" id="BAAAQY010000004">
    <property type="protein sequence ID" value="GAA2231537.1"/>
    <property type="molecule type" value="Genomic_DNA"/>
</dbReference>
<dbReference type="Pfam" id="PF13602">
    <property type="entry name" value="ADH_zinc_N_2"/>
    <property type="match status" value="1"/>
</dbReference>
<reference evidence="4 5" key="1">
    <citation type="journal article" date="2019" name="Int. J. Syst. Evol. Microbiol.">
        <title>The Global Catalogue of Microorganisms (GCM) 10K type strain sequencing project: providing services to taxonomists for standard genome sequencing and annotation.</title>
        <authorList>
            <consortium name="The Broad Institute Genomics Platform"/>
            <consortium name="The Broad Institute Genome Sequencing Center for Infectious Disease"/>
            <person name="Wu L."/>
            <person name="Ma J."/>
        </authorList>
    </citation>
    <scope>NUCLEOTIDE SEQUENCE [LARGE SCALE GENOMIC DNA]</scope>
    <source>
        <strain evidence="4 5">JCM 16117</strain>
    </source>
</reference>
<keyword evidence="5" id="KW-1185">Reference proteome</keyword>
<dbReference type="NCBIfam" id="TIGR02817">
    <property type="entry name" value="adh_fam_1"/>
    <property type="match status" value="1"/>
</dbReference>
<dbReference type="SUPFAM" id="SSF51735">
    <property type="entry name" value="NAD(P)-binding Rossmann-fold domains"/>
    <property type="match status" value="1"/>
</dbReference>
<comment type="similarity">
    <text evidence="2">Belongs to the zinc-containing alcohol dehydrogenase family. Quinone oxidoreductase subfamily.</text>
</comment>
<dbReference type="SUPFAM" id="SSF50129">
    <property type="entry name" value="GroES-like"/>
    <property type="match status" value="1"/>
</dbReference>
<dbReference type="RefSeq" id="WP_259479058.1">
    <property type="nucleotide sequence ID" value="NZ_BAAAQY010000004.1"/>
</dbReference>
<dbReference type="Gene3D" id="3.40.50.720">
    <property type="entry name" value="NAD(P)-binding Rossmann-like Domain"/>
    <property type="match status" value="1"/>
</dbReference>
<comment type="caution">
    <text evidence="4">The sequence shown here is derived from an EMBL/GenBank/DDBJ whole genome shotgun (WGS) entry which is preliminary data.</text>
</comment>
<dbReference type="InterPro" id="IPR051603">
    <property type="entry name" value="Zinc-ADH_QOR/CCCR"/>
</dbReference>